<feature type="transmembrane region" description="Helical" evidence="1">
    <location>
        <begin position="27"/>
        <end position="46"/>
    </location>
</feature>
<feature type="domain" description="ABC transmembrane type-2" evidence="2">
    <location>
        <begin position="25"/>
        <end position="248"/>
    </location>
</feature>
<dbReference type="PANTHER" id="PTHR43229">
    <property type="entry name" value="NODULATION PROTEIN J"/>
    <property type="match status" value="1"/>
</dbReference>
<dbReference type="InterPro" id="IPR051784">
    <property type="entry name" value="Nod_factor_ABC_transporter"/>
</dbReference>
<feature type="transmembrane region" description="Helical" evidence="1">
    <location>
        <begin position="52"/>
        <end position="70"/>
    </location>
</feature>
<dbReference type="InterPro" id="IPR047817">
    <property type="entry name" value="ABC2_TM_bact-type"/>
</dbReference>
<accession>A0A2M7U159</accession>
<feature type="transmembrane region" description="Helical" evidence="1">
    <location>
        <begin position="141"/>
        <end position="165"/>
    </location>
</feature>
<keyword evidence="1" id="KW-0812">Transmembrane</keyword>
<gene>
    <name evidence="3" type="ORF">COY16_00910</name>
</gene>
<feature type="transmembrane region" description="Helical" evidence="1">
    <location>
        <begin position="106"/>
        <end position="129"/>
    </location>
</feature>
<evidence type="ECO:0000313" key="3">
    <source>
        <dbReference type="EMBL" id="PIZ63791.1"/>
    </source>
</evidence>
<name>A0A2M7U159_9BACT</name>
<dbReference type="Proteomes" id="UP000228503">
    <property type="component" value="Unassembled WGS sequence"/>
</dbReference>
<dbReference type="PROSITE" id="PS51012">
    <property type="entry name" value="ABC_TM2"/>
    <property type="match status" value="1"/>
</dbReference>
<protein>
    <recommendedName>
        <fullName evidence="2">ABC transmembrane type-2 domain-containing protein</fullName>
    </recommendedName>
</protein>
<feature type="transmembrane region" description="Helical" evidence="1">
    <location>
        <begin position="172"/>
        <end position="190"/>
    </location>
</feature>
<organism evidence="3 4">
    <name type="scientific">Candidatus Roizmanbacteria bacterium CG_4_10_14_0_2_um_filter_39_13</name>
    <dbReference type="NCBI Taxonomy" id="1974825"/>
    <lineage>
        <taxon>Bacteria</taxon>
        <taxon>Candidatus Roizmaniibacteriota</taxon>
    </lineage>
</organism>
<keyword evidence="1" id="KW-1133">Transmembrane helix</keyword>
<dbReference type="PANTHER" id="PTHR43229:SF2">
    <property type="entry name" value="NODULATION PROTEIN J"/>
    <property type="match status" value="1"/>
</dbReference>
<keyword evidence="1" id="KW-0472">Membrane</keyword>
<dbReference type="AlphaFoldDB" id="A0A2M7U159"/>
<evidence type="ECO:0000313" key="4">
    <source>
        <dbReference type="Proteomes" id="UP000228503"/>
    </source>
</evidence>
<proteinExistence type="predicted"/>
<evidence type="ECO:0000259" key="2">
    <source>
        <dbReference type="PROSITE" id="PS51012"/>
    </source>
</evidence>
<reference evidence="4" key="1">
    <citation type="submission" date="2017-09" db="EMBL/GenBank/DDBJ databases">
        <title>Depth-based differentiation of microbial function through sediment-hosted aquifers and enrichment of novel symbionts in the deep terrestrial subsurface.</title>
        <authorList>
            <person name="Probst A.J."/>
            <person name="Ladd B."/>
            <person name="Jarett J.K."/>
            <person name="Geller-Mcgrath D.E."/>
            <person name="Sieber C.M.K."/>
            <person name="Emerson J.B."/>
            <person name="Anantharaman K."/>
            <person name="Thomas B.C."/>
            <person name="Malmstrom R."/>
            <person name="Stieglmeier M."/>
            <person name="Klingl A."/>
            <person name="Woyke T."/>
            <person name="Ryan C.M."/>
            <person name="Banfield J.F."/>
        </authorList>
    </citation>
    <scope>NUCLEOTIDE SEQUENCE [LARGE SCALE GENOMIC DNA]</scope>
</reference>
<dbReference type="EMBL" id="PFOB01000013">
    <property type="protein sequence ID" value="PIZ63791.1"/>
    <property type="molecule type" value="Genomic_DNA"/>
</dbReference>
<feature type="transmembrane region" description="Helical" evidence="1">
    <location>
        <begin position="224"/>
        <end position="245"/>
    </location>
</feature>
<evidence type="ECO:0000256" key="1">
    <source>
        <dbReference type="SAM" id="Phobius"/>
    </source>
</evidence>
<comment type="caution">
    <text evidence="3">The sequence shown here is derived from an EMBL/GenBank/DDBJ whole genome shotgun (WGS) entry which is preliminary data.</text>
</comment>
<sequence length="261" mass="30130">MKKNTIWAMLLRHLYLFRRSIDKMVDAFYWITLDLLIWGVTSLYFQSLAPDAQQLTFMLISGVILWNVAYRGQIDISMSLLEELWNKNLINIFVSPLTFQEWMSSLVILSIVKSIASFSFGSIIGYILYKVGILNLYPHLLIFIGLLMMTGWWLGLFISGIILRFGTRVQALAWTLVWIVSPFSAIYYPLEVLPKWAQLVSKIVPTSYVFEESRNLLFNGQIEYSNLAISAVLNLVYLFAGYLFIKSSFKKVLEKGLVKVY</sequence>